<dbReference type="RefSeq" id="WP_153535309.1">
    <property type="nucleotide sequence ID" value="NZ_WEGH01000003.1"/>
</dbReference>
<accession>A0A7K0BYC4</accession>
<sequence length="367" mass="39750">MDLSFLKPLYRRPGPYATVYADLTRTAEDAAKATGLRWRALRADLEAQRAPAETLHAIEEVVAEELAERRSEGLVLFAADGEVVHAERLPGPPRADLAHVGPLPHVLPYLAERGERFPYLVAVVDRRGAGIDCVAADGTRRHLEVHGDDDEPIRKTRTGDLGQARIQRAAEMTWKSNAKKVGRAVDRAARDCHAEVIVIAGDVRARTAVLEEISEGVREHTVEWDRGADSVAEELDRILELKAAERIFAVAGRFDRELAHAERAVAGLPATVEAARRGQVESLLLDDDPASPARVWIGPDPVHIAATPEELHRLGVADPVEERADAALVRAVAATDGELIVVPADGPNAAIGVGAVLRYSDPSTSHR</sequence>
<evidence type="ECO:0000313" key="1">
    <source>
        <dbReference type="EMBL" id="MQY06190.1"/>
    </source>
</evidence>
<gene>
    <name evidence="1" type="ORF">ACRB68_42740</name>
</gene>
<keyword evidence="2" id="KW-1185">Reference proteome</keyword>
<dbReference type="Pfam" id="PF18844">
    <property type="entry name" value="baeRF_family2"/>
    <property type="match status" value="1"/>
</dbReference>
<dbReference type="OrthoDB" id="5179393at2"/>
<dbReference type="InterPro" id="IPR042226">
    <property type="entry name" value="eFR1_2_sf"/>
</dbReference>
<reference evidence="1 2" key="1">
    <citation type="submission" date="2019-10" db="EMBL/GenBank/DDBJ databases">
        <title>Actinomadura rubteroloni sp. nov. and Actinomadura macrotermitis sp. nov., isolated from the gut of fungus growing-termite Macrotermes natalensis.</title>
        <authorList>
            <person name="Benndorf R."/>
            <person name="Martin K."/>
            <person name="Kuefner M."/>
            <person name="De Beer W."/>
            <person name="Kaster A.-K."/>
            <person name="Vollmers J."/>
            <person name="Poulsen M."/>
            <person name="Beemelmanns C."/>
        </authorList>
    </citation>
    <scope>NUCLEOTIDE SEQUENCE [LARGE SCALE GENOMIC DNA]</scope>
    <source>
        <strain evidence="1 2">RB68</strain>
    </source>
</reference>
<evidence type="ECO:0008006" key="3">
    <source>
        <dbReference type="Google" id="ProtNLM"/>
    </source>
</evidence>
<evidence type="ECO:0000313" key="2">
    <source>
        <dbReference type="Proteomes" id="UP000487268"/>
    </source>
</evidence>
<dbReference type="SUPFAM" id="SSF53137">
    <property type="entry name" value="Translational machinery components"/>
    <property type="match status" value="1"/>
</dbReference>
<comment type="caution">
    <text evidence="1">The sequence shown here is derived from an EMBL/GenBank/DDBJ whole genome shotgun (WGS) entry which is preliminary data.</text>
</comment>
<name>A0A7K0BYC4_9ACTN</name>
<dbReference type="Gene3D" id="3.30.420.60">
    <property type="entry name" value="eRF1 domain 2"/>
    <property type="match status" value="1"/>
</dbReference>
<organism evidence="1 2">
    <name type="scientific">Actinomadura macrotermitis</name>
    <dbReference type="NCBI Taxonomy" id="2585200"/>
    <lineage>
        <taxon>Bacteria</taxon>
        <taxon>Bacillati</taxon>
        <taxon>Actinomycetota</taxon>
        <taxon>Actinomycetes</taxon>
        <taxon>Streptosporangiales</taxon>
        <taxon>Thermomonosporaceae</taxon>
        <taxon>Actinomadura</taxon>
    </lineage>
</organism>
<dbReference type="Proteomes" id="UP000487268">
    <property type="component" value="Unassembled WGS sequence"/>
</dbReference>
<protein>
    <recommendedName>
        <fullName evidence="3">Peptide chain release factor 1</fullName>
    </recommendedName>
</protein>
<dbReference type="EMBL" id="WEGH01000003">
    <property type="protein sequence ID" value="MQY06190.1"/>
    <property type="molecule type" value="Genomic_DNA"/>
</dbReference>
<dbReference type="InterPro" id="IPR040701">
    <property type="entry name" value="Bact_RF_family2"/>
</dbReference>
<dbReference type="AlphaFoldDB" id="A0A7K0BYC4"/>
<proteinExistence type="predicted"/>